<dbReference type="AlphaFoldDB" id="A0A815UIX6"/>
<proteinExistence type="predicted"/>
<keyword evidence="1" id="KW-0472">Membrane</keyword>
<organism evidence="2 3">
    <name type="scientific">Adineta steineri</name>
    <dbReference type="NCBI Taxonomy" id="433720"/>
    <lineage>
        <taxon>Eukaryota</taxon>
        <taxon>Metazoa</taxon>
        <taxon>Spiralia</taxon>
        <taxon>Gnathifera</taxon>
        <taxon>Rotifera</taxon>
        <taxon>Eurotatoria</taxon>
        <taxon>Bdelloidea</taxon>
        <taxon>Adinetida</taxon>
        <taxon>Adinetidae</taxon>
        <taxon>Adineta</taxon>
    </lineage>
</organism>
<dbReference type="Proteomes" id="UP000663845">
    <property type="component" value="Unassembled WGS sequence"/>
</dbReference>
<keyword evidence="1" id="KW-0812">Transmembrane</keyword>
<evidence type="ECO:0000313" key="2">
    <source>
        <dbReference type="EMBL" id="CAF1518265.1"/>
    </source>
</evidence>
<evidence type="ECO:0000313" key="3">
    <source>
        <dbReference type="Proteomes" id="UP000663845"/>
    </source>
</evidence>
<reference evidence="2" key="1">
    <citation type="submission" date="2021-02" db="EMBL/GenBank/DDBJ databases">
        <authorList>
            <person name="Nowell W R."/>
        </authorList>
    </citation>
    <scope>NUCLEOTIDE SEQUENCE</scope>
</reference>
<keyword evidence="1" id="KW-1133">Transmembrane helix</keyword>
<name>A0A815UIX6_9BILA</name>
<feature type="transmembrane region" description="Helical" evidence="1">
    <location>
        <begin position="226"/>
        <end position="244"/>
    </location>
</feature>
<evidence type="ECO:0000256" key="1">
    <source>
        <dbReference type="SAM" id="Phobius"/>
    </source>
</evidence>
<accession>A0A815UIX6</accession>
<gene>
    <name evidence="2" type="ORF">JYZ213_LOCUS44426</name>
</gene>
<sequence length="246" mass="28713">MATVALLNQQPLLDTGLFQEWSYKTFNKIKDIDVSHRISLDGIVQRIGSHLCDIGLNDLIGISRTHNHFKLNSDEVVQLSFGTSIEDPTVKVDHGAMVAHLNVIKLTSTDPLPIAYMWAYDKCLKQFFPMQFVDSSNTIIKQRFEQLCGEKRNKLIAFICYFIREVEQNGVEDDLGFYIRYEDLMKVDRKNGEILVEDTDIDSRRQWMLPNTKEMLQTMLNDKQKIHVTHLLILLYYHTIYMFYVL</sequence>
<dbReference type="EMBL" id="CAJNOG010002817">
    <property type="protein sequence ID" value="CAF1518265.1"/>
    <property type="molecule type" value="Genomic_DNA"/>
</dbReference>
<protein>
    <submittedName>
        <fullName evidence="2">Uncharacterized protein</fullName>
    </submittedName>
</protein>
<comment type="caution">
    <text evidence="2">The sequence shown here is derived from an EMBL/GenBank/DDBJ whole genome shotgun (WGS) entry which is preliminary data.</text>
</comment>